<feature type="domain" description="Helicase ATP-binding" evidence="10">
    <location>
        <begin position="77"/>
        <end position="221"/>
    </location>
</feature>
<dbReference type="SMART" id="SM00487">
    <property type="entry name" value="DEXDc"/>
    <property type="match status" value="1"/>
</dbReference>
<name>A0A1W6JXR6_9CREN</name>
<dbReference type="Proteomes" id="UP000193404">
    <property type="component" value="Chromosome"/>
</dbReference>
<keyword evidence="13" id="KW-1185">Reference proteome</keyword>
<dbReference type="SMART" id="SM00490">
    <property type="entry name" value="HELICc"/>
    <property type="match status" value="1"/>
</dbReference>
<dbReference type="AlphaFoldDB" id="A0A1W6JXR6"/>
<dbReference type="GO" id="GO:0004386">
    <property type="term" value="F:helicase activity"/>
    <property type="evidence" value="ECO:0007669"/>
    <property type="project" value="UniProtKB-KW"/>
</dbReference>
<keyword evidence="2" id="KW-0547">Nucleotide-binding</keyword>
<evidence type="ECO:0000256" key="2">
    <source>
        <dbReference type="ARBA" id="ARBA00022741"/>
    </source>
</evidence>
<dbReference type="GO" id="GO:0140097">
    <property type="term" value="F:catalytic activity, acting on DNA"/>
    <property type="evidence" value="ECO:0007669"/>
    <property type="project" value="UniProtKB-ARBA"/>
</dbReference>
<evidence type="ECO:0000256" key="1">
    <source>
        <dbReference type="ARBA" id="ARBA00006637"/>
    </source>
</evidence>
<accession>A0A1W6JXR6</accession>
<evidence type="ECO:0000256" key="8">
    <source>
        <dbReference type="ARBA" id="ARBA00034808"/>
    </source>
</evidence>
<dbReference type="PROSITE" id="PS51194">
    <property type="entry name" value="HELICASE_CTER"/>
    <property type="match status" value="1"/>
</dbReference>
<dbReference type="InterPro" id="IPR032438">
    <property type="entry name" value="ERCC3_RAD25_C"/>
</dbReference>
<evidence type="ECO:0000256" key="9">
    <source>
        <dbReference type="ARBA" id="ARBA00048988"/>
    </source>
</evidence>
<dbReference type="Pfam" id="PF00271">
    <property type="entry name" value="Helicase_C"/>
    <property type="match status" value="1"/>
</dbReference>
<dbReference type="Pfam" id="PF04851">
    <property type="entry name" value="ResIII"/>
    <property type="match status" value="1"/>
</dbReference>
<dbReference type="InterPro" id="IPR014001">
    <property type="entry name" value="Helicase_ATP-bd"/>
</dbReference>
<comment type="catalytic activity">
    <reaction evidence="7">
        <text>Couples ATP hydrolysis with the unwinding of duplex DNA by translocating in the 3'-5' direction.</text>
        <dbReference type="EC" id="5.6.2.4"/>
    </reaction>
</comment>
<feature type="domain" description="Helicase C-terminal" evidence="11">
    <location>
        <begin position="314"/>
        <end position="444"/>
    </location>
</feature>
<dbReference type="GO" id="GO:0016787">
    <property type="term" value="F:hydrolase activity"/>
    <property type="evidence" value="ECO:0007669"/>
    <property type="project" value="UniProtKB-KW"/>
</dbReference>
<dbReference type="EC" id="5.6.2.4" evidence="8"/>
<reference evidence="12 13" key="1">
    <citation type="submission" date="2017-03" db="EMBL/GenBank/DDBJ databases">
        <title>Sulfur activation and transportation mechanism of thermophilic Archaea Acidianus manzaensis YN-25.</title>
        <authorList>
            <person name="Ma Y."/>
            <person name="Yang Y."/>
            <person name="Xia J."/>
        </authorList>
    </citation>
    <scope>NUCLEOTIDE SEQUENCE [LARGE SCALE GENOMIC DNA]</scope>
    <source>
        <strain evidence="12 13">YN-25</strain>
    </source>
</reference>
<dbReference type="KEGG" id="aman:B6F84_02825"/>
<dbReference type="Pfam" id="PF18458">
    <property type="entry name" value="XPB_DRD"/>
    <property type="match status" value="1"/>
</dbReference>
<protein>
    <recommendedName>
        <fullName evidence="8">DNA 3'-5' helicase</fullName>
        <ecNumber evidence="8">5.6.2.4</ecNumber>
    </recommendedName>
</protein>
<dbReference type="InterPro" id="IPR040699">
    <property type="entry name" value="XPB_DRD"/>
</dbReference>
<organism evidence="12 13">
    <name type="scientific">Acidianus manzaensis</name>
    <dbReference type="NCBI Taxonomy" id="282676"/>
    <lineage>
        <taxon>Archaea</taxon>
        <taxon>Thermoproteota</taxon>
        <taxon>Thermoprotei</taxon>
        <taxon>Sulfolobales</taxon>
        <taxon>Sulfolobaceae</taxon>
        <taxon>Acidianus</taxon>
    </lineage>
</organism>
<comment type="similarity">
    <text evidence="1">Belongs to the helicase family. RAD25/XPB subfamily.</text>
</comment>
<dbReference type="EMBL" id="CP020477">
    <property type="protein sequence ID" value="ARM75066.1"/>
    <property type="molecule type" value="Genomic_DNA"/>
</dbReference>
<dbReference type="Gene3D" id="3.40.1170.30">
    <property type="match status" value="1"/>
</dbReference>
<keyword evidence="3" id="KW-0378">Hydrolase</keyword>
<gene>
    <name evidence="12" type="ORF">B6F84_02825</name>
</gene>
<dbReference type="InterPro" id="IPR001650">
    <property type="entry name" value="Helicase_C-like"/>
</dbReference>
<dbReference type="InterPro" id="IPR027417">
    <property type="entry name" value="P-loop_NTPase"/>
</dbReference>
<evidence type="ECO:0000313" key="12">
    <source>
        <dbReference type="EMBL" id="ARM75066.1"/>
    </source>
</evidence>
<evidence type="ECO:0000256" key="3">
    <source>
        <dbReference type="ARBA" id="ARBA00022801"/>
    </source>
</evidence>
<dbReference type="InterPro" id="IPR006935">
    <property type="entry name" value="Helicase/UvrB_N"/>
</dbReference>
<evidence type="ECO:0000313" key="13">
    <source>
        <dbReference type="Proteomes" id="UP000193404"/>
    </source>
</evidence>
<proteinExistence type="inferred from homology"/>
<dbReference type="GO" id="GO:0005524">
    <property type="term" value="F:ATP binding"/>
    <property type="evidence" value="ECO:0007669"/>
    <property type="project" value="UniProtKB-KW"/>
</dbReference>
<evidence type="ECO:0000256" key="6">
    <source>
        <dbReference type="ARBA" id="ARBA00023235"/>
    </source>
</evidence>
<dbReference type="PROSITE" id="PS51192">
    <property type="entry name" value="HELICASE_ATP_BIND_1"/>
    <property type="match status" value="1"/>
</dbReference>
<dbReference type="GO" id="GO:0003677">
    <property type="term" value="F:DNA binding"/>
    <property type="evidence" value="ECO:0007669"/>
    <property type="project" value="InterPro"/>
</dbReference>
<evidence type="ECO:0000259" key="11">
    <source>
        <dbReference type="PROSITE" id="PS51194"/>
    </source>
</evidence>
<dbReference type="OrthoDB" id="11644at2157"/>
<keyword evidence="6" id="KW-0413">Isomerase</keyword>
<evidence type="ECO:0000256" key="4">
    <source>
        <dbReference type="ARBA" id="ARBA00022806"/>
    </source>
</evidence>
<dbReference type="PANTHER" id="PTHR11274">
    <property type="entry name" value="RAD25/XP-B DNA REPAIR HELICASE"/>
    <property type="match status" value="1"/>
</dbReference>
<dbReference type="CDD" id="cd17926">
    <property type="entry name" value="DEXHc_RE"/>
    <property type="match status" value="1"/>
</dbReference>
<evidence type="ECO:0000256" key="5">
    <source>
        <dbReference type="ARBA" id="ARBA00022840"/>
    </source>
</evidence>
<keyword evidence="5" id="KW-0067">ATP-binding</keyword>
<dbReference type="SUPFAM" id="SSF52540">
    <property type="entry name" value="P-loop containing nucleoside triphosphate hydrolases"/>
    <property type="match status" value="1"/>
</dbReference>
<evidence type="ECO:0000259" key="10">
    <source>
        <dbReference type="PROSITE" id="PS51192"/>
    </source>
</evidence>
<dbReference type="GeneID" id="41589818"/>
<dbReference type="InterPro" id="IPR050615">
    <property type="entry name" value="ATP-dep_DNA_Helicase"/>
</dbReference>
<comment type="catalytic activity">
    <reaction evidence="9">
        <text>ATP + H2O = ADP + phosphate + H(+)</text>
        <dbReference type="Rhea" id="RHEA:13065"/>
        <dbReference type="ChEBI" id="CHEBI:15377"/>
        <dbReference type="ChEBI" id="CHEBI:15378"/>
        <dbReference type="ChEBI" id="CHEBI:30616"/>
        <dbReference type="ChEBI" id="CHEBI:43474"/>
        <dbReference type="ChEBI" id="CHEBI:456216"/>
        <dbReference type="EC" id="5.6.2.4"/>
    </reaction>
</comment>
<dbReference type="STRING" id="282676.B6F84_02825"/>
<dbReference type="RefSeq" id="WP_148690823.1">
    <property type="nucleotide sequence ID" value="NZ_CP020477.1"/>
</dbReference>
<dbReference type="PANTHER" id="PTHR11274:SF0">
    <property type="entry name" value="GENERAL TRANSCRIPTION AND DNA REPAIR FACTOR IIH HELICASE SUBUNIT XPB"/>
    <property type="match status" value="1"/>
</dbReference>
<keyword evidence="4 12" id="KW-0347">Helicase</keyword>
<evidence type="ECO:0000256" key="7">
    <source>
        <dbReference type="ARBA" id="ARBA00034617"/>
    </source>
</evidence>
<dbReference type="Gene3D" id="3.40.50.300">
    <property type="entry name" value="P-loop containing nucleotide triphosphate hydrolases"/>
    <property type="match status" value="2"/>
</dbReference>
<dbReference type="CDD" id="cd18789">
    <property type="entry name" value="SF2_C_XPB"/>
    <property type="match status" value="1"/>
</dbReference>
<sequence>MVNLRYFKGLLLSDFYAPGFKWNDELKSYVALAYKYRDTLSYFRENNTEIIDNVLDLLPFPIIQDEIKLRKYQIDALKSWLKYKRGIIVLPTGAGKTVVGLKAISKLKVSTVIIVPTIDLIDQWYTAITSNLNFQAGRIGGGYNELKGITIMTYDSAYSRVEELGNKFYFAIFDEAHHLPSEGYSQIAEMLVAPYRLGLTATPERQDGKHVLLPKLVGPVVYRISTSELSGKYLAEFEIKKIYVELTDQEKQMYLMYRKQLSDFLEKAKIRLNSLYAFHRLLRLAGRNARAREALLAWHNAVNISVNSESKIQKLRELLNQYKNEKIIIFTRDVEMAYRVSKEFLIPAVTYKTPKDERNEILRKFKESKYNVIVTSSVFDEGVDVPDATIGIILGGYGTSRQMLQRLGRILRKKENKNKALLIEIVTKGTSDYNLSRRRSHAAI</sequence>